<protein>
    <recommendedName>
        <fullName evidence="3">Toxin CptA</fullName>
    </recommendedName>
</protein>
<evidence type="ECO:0000313" key="2">
    <source>
        <dbReference type="Proteomes" id="UP000666661"/>
    </source>
</evidence>
<evidence type="ECO:0000313" key="1">
    <source>
        <dbReference type="EMBL" id="MBP0603275.1"/>
    </source>
</evidence>
<keyword evidence="2" id="KW-1185">Reference proteome</keyword>
<sequence>MPVTASRRQRLLLCTLFLLLLWPTARLIQGWQWGLFLPCWGLGLWLAVRRVAAGEPLVWDGEWLTWQGARHRVDPGSRILPGVLWLRLSPERGPVRHLWLCSDALAPEHYRTLARAIHLAAPR</sequence>
<evidence type="ECO:0008006" key="3">
    <source>
        <dbReference type="Google" id="ProtNLM"/>
    </source>
</evidence>
<organism evidence="1 2">
    <name type="scientific">Aeromonas sanarellii</name>
    <dbReference type="NCBI Taxonomy" id="633415"/>
    <lineage>
        <taxon>Bacteria</taxon>
        <taxon>Pseudomonadati</taxon>
        <taxon>Pseudomonadota</taxon>
        <taxon>Gammaproteobacteria</taxon>
        <taxon>Aeromonadales</taxon>
        <taxon>Aeromonadaceae</taxon>
        <taxon>Aeromonas</taxon>
    </lineage>
</organism>
<reference evidence="1 2" key="1">
    <citation type="submission" date="2021-03" db="EMBL/GenBank/DDBJ databases">
        <title>Plant growth promoting bacteria isolated from wild legumes nodules and trapping Phaseolus vulgaris L. nodules in the center and southern Mexico.</title>
        <authorList>
            <person name="Estrada P."/>
        </authorList>
    </citation>
    <scope>NUCLEOTIDE SEQUENCE [LARGE SCALE GENOMIC DNA]</scope>
    <source>
        <strain evidence="1 2">MaGu-431</strain>
    </source>
</reference>
<dbReference type="EMBL" id="JAGIQF010000005">
    <property type="protein sequence ID" value="MBP0603275.1"/>
    <property type="molecule type" value="Genomic_DNA"/>
</dbReference>
<gene>
    <name evidence="1" type="ORF">J8I01_12235</name>
</gene>
<proteinExistence type="predicted"/>
<dbReference type="RefSeq" id="WP_209794119.1">
    <property type="nucleotide sequence ID" value="NZ_JAGIQF010000005.1"/>
</dbReference>
<name>A0ABS4B8U6_9GAMM</name>
<comment type="caution">
    <text evidence="1">The sequence shown here is derived from an EMBL/GenBank/DDBJ whole genome shotgun (WGS) entry which is preliminary data.</text>
</comment>
<dbReference type="Pfam" id="PF07254">
    <property type="entry name" value="Cpta_toxin"/>
    <property type="match status" value="1"/>
</dbReference>
<dbReference type="InterPro" id="IPR009883">
    <property type="entry name" value="YgfX"/>
</dbReference>
<accession>A0ABS4B8U6</accession>
<dbReference type="Proteomes" id="UP000666661">
    <property type="component" value="Unassembled WGS sequence"/>
</dbReference>